<evidence type="ECO:0000256" key="1">
    <source>
        <dbReference type="ARBA" id="ARBA00001946"/>
    </source>
</evidence>
<dbReference type="EMBL" id="CP029352">
    <property type="protein sequence ID" value="AWK85230.1"/>
    <property type="molecule type" value="Genomic_DNA"/>
</dbReference>
<keyword evidence="10" id="KW-1185">Reference proteome</keyword>
<dbReference type="GO" id="GO:0004518">
    <property type="term" value="F:nuclease activity"/>
    <property type="evidence" value="ECO:0007669"/>
    <property type="project" value="UniProtKB-KW"/>
</dbReference>
<dbReference type="PANTHER" id="PTHR33653:SF1">
    <property type="entry name" value="RIBONUCLEASE VAPC2"/>
    <property type="match status" value="1"/>
</dbReference>
<evidence type="ECO:0000256" key="2">
    <source>
        <dbReference type="ARBA" id="ARBA00022649"/>
    </source>
</evidence>
<evidence type="ECO:0000256" key="5">
    <source>
        <dbReference type="ARBA" id="ARBA00022801"/>
    </source>
</evidence>
<dbReference type="AlphaFoldDB" id="A0A2S2CLI1"/>
<dbReference type="OrthoDB" id="7188375at2"/>
<evidence type="ECO:0000259" key="8">
    <source>
        <dbReference type="Pfam" id="PF01850"/>
    </source>
</evidence>
<dbReference type="RefSeq" id="WP_109324257.1">
    <property type="nucleotide sequence ID" value="NZ_CP029352.1"/>
</dbReference>
<sequence length="165" mass="18324">MAIPGYIADTNIVSNPTAGSSPVAEWLQRYAGLVYLSAITVAEMRRGLALLEQTAARDKDPRVRARNLDRLAFKTAWYRELTDSFADRILPIDVAVADKWAEISVRFPSLRDGDKVIAATALVKGYAVATRNLGDFRALGVLLVNPFDPDSWDDDYSRDPILRLL</sequence>
<dbReference type="GO" id="GO:0046872">
    <property type="term" value="F:metal ion binding"/>
    <property type="evidence" value="ECO:0007669"/>
    <property type="project" value="UniProtKB-KW"/>
</dbReference>
<accession>A0A2S2CLI1</accession>
<dbReference type="Pfam" id="PF01850">
    <property type="entry name" value="PIN"/>
    <property type="match status" value="1"/>
</dbReference>
<dbReference type="GO" id="GO:0016787">
    <property type="term" value="F:hydrolase activity"/>
    <property type="evidence" value="ECO:0007669"/>
    <property type="project" value="UniProtKB-KW"/>
</dbReference>
<dbReference type="InterPro" id="IPR029060">
    <property type="entry name" value="PIN-like_dom_sf"/>
</dbReference>
<keyword evidence="4" id="KW-0479">Metal-binding</keyword>
<feature type="domain" description="PIN" evidence="8">
    <location>
        <begin position="6"/>
        <end position="137"/>
    </location>
</feature>
<dbReference type="Gene3D" id="3.40.50.1010">
    <property type="entry name" value="5'-nuclease"/>
    <property type="match status" value="1"/>
</dbReference>
<protein>
    <submittedName>
        <fullName evidence="9">VapC toxin family PIN domain ribonuclease</fullName>
    </submittedName>
</protein>
<dbReference type="InterPro" id="IPR002716">
    <property type="entry name" value="PIN_dom"/>
</dbReference>
<evidence type="ECO:0000256" key="4">
    <source>
        <dbReference type="ARBA" id="ARBA00022723"/>
    </source>
</evidence>
<dbReference type="KEGG" id="azz:DEW08_02675"/>
<keyword evidence="2" id="KW-1277">Toxin-antitoxin system</keyword>
<comment type="similarity">
    <text evidence="7">Belongs to the PINc/VapC protein family.</text>
</comment>
<keyword evidence="6" id="KW-0460">Magnesium</keyword>
<evidence type="ECO:0000256" key="6">
    <source>
        <dbReference type="ARBA" id="ARBA00022842"/>
    </source>
</evidence>
<dbReference type="PANTHER" id="PTHR33653">
    <property type="entry name" value="RIBONUCLEASE VAPC2"/>
    <property type="match status" value="1"/>
</dbReference>
<dbReference type="SUPFAM" id="SSF88723">
    <property type="entry name" value="PIN domain-like"/>
    <property type="match status" value="1"/>
</dbReference>
<evidence type="ECO:0000313" key="9">
    <source>
        <dbReference type="EMBL" id="AWK85230.1"/>
    </source>
</evidence>
<evidence type="ECO:0000313" key="10">
    <source>
        <dbReference type="Proteomes" id="UP000245629"/>
    </source>
</evidence>
<evidence type="ECO:0000256" key="3">
    <source>
        <dbReference type="ARBA" id="ARBA00022722"/>
    </source>
</evidence>
<keyword evidence="3" id="KW-0540">Nuclease</keyword>
<organism evidence="9 10">
    <name type="scientific">Azospirillum thermophilum</name>
    <dbReference type="NCBI Taxonomy" id="2202148"/>
    <lineage>
        <taxon>Bacteria</taxon>
        <taxon>Pseudomonadati</taxon>
        <taxon>Pseudomonadota</taxon>
        <taxon>Alphaproteobacteria</taxon>
        <taxon>Rhodospirillales</taxon>
        <taxon>Azospirillaceae</taxon>
        <taxon>Azospirillum</taxon>
    </lineage>
</organism>
<gene>
    <name evidence="9" type="ORF">DEW08_02675</name>
</gene>
<dbReference type="InterPro" id="IPR050556">
    <property type="entry name" value="Type_II_TA_system_RNase"/>
</dbReference>
<dbReference type="Proteomes" id="UP000245629">
    <property type="component" value="Chromosome 1"/>
</dbReference>
<reference evidence="10" key="1">
    <citation type="submission" date="2018-05" db="EMBL/GenBank/DDBJ databases">
        <title>Azospirillum thermophila sp. nov., a novel isolated from hot spring.</title>
        <authorList>
            <person name="Zhao Z."/>
        </authorList>
    </citation>
    <scope>NUCLEOTIDE SEQUENCE [LARGE SCALE GENOMIC DNA]</scope>
    <source>
        <strain evidence="10">CFH 70021</strain>
    </source>
</reference>
<name>A0A2S2CLI1_9PROT</name>
<evidence type="ECO:0000256" key="7">
    <source>
        <dbReference type="ARBA" id="ARBA00038093"/>
    </source>
</evidence>
<comment type="cofactor">
    <cofactor evidence="1">
        <name>Mg(2+)</name>
        <dbReference type="ChEBI" id="CHEBI:18420"/>
    </cofactor>
</comment>
<keyword evidence="5" id="KW-0378">Hydrolase</keyword>
<proteinExistence type="inferred from homology"/>